<evidence type="ECO:0000256" key="1">
    <source>
        <dbReference type="SAM" id="MobiDB-lite"/>
    </source>
</evidence>
<feature type="compositionally biased region" description="Low complexity" evidence="1">
    <location>
        <begin position="291"/>
        <end position="303"/>
    </location>
</feature>
<protein>
    <submittedName>
        <fullName evidence="3">Uncharacterized protein</fullName>
    </submittedName>
</protein>
<organism evidence="3 4">
    <name type="scientific">Delitschia confertaspora ATCC 74209</name>
    <dbReference type="NCBI Taxonomy" id="1513339"/>
    <lineage>
        <taxon>Eukaryota</taxon>
        <taxon>Fungi</taxon>
        <taxon>Dikarya</taxon>
        <taxon>Ascomycota</taxon>
        <taxon>Pezizomycotina</taxon>
        <taxon>Dothideomycetes</taxon>
        <taxon>Pleosporomycetidae</taxon>
        <taxon>Pleosporales</taxon>
        <taxon>Delitschiaceae</taxon>
        <taxon>Delitschia</taxon>
    </lineage>
</organism>
<feature type="compositionally biased region" description="Pro residues" evidence="1">
    <location>
        <begin position="169"/>
        <end position="178"/>
    </location>
</feature>
<accession>A0A9P4JSK2</accession>
<feature type="compositionally biased region" description="Low complexity" evidence="1">
    <location>
        <begin position="153"/>
        <end position="164"/>
    </location>
</feature>
<keyword evidence="2" id="KW-1133">Transmembrane helix</keyword>
<feature type="transmembrane region" description="Helical" evidence="2">
    <location>
        <begin position="206"/>
        <end position="229"/>
    </location>
</feature>
<dbReference type="Proteomes" id="UP000799536">
    <property type="component" value="Unassembled WGS sequence"/>
</dbReference>
<keyword evidence="2" id="KW-0472">Membrane</keyword>
<evidence type="ECO:0000313" key="3">
    <source>
        <dbReference type="EMBL" id="KAF2204963.1"/>
    </source>
</evidence>
<name>A0A9P4JSK2_9PLEO</name>
<dbReference type="AlphaFoldDB" id="A0A9P4JSK2"/>
<dbReference type="EMBL" id="ML993865">
    <property type="protein sequence ID" value="KAF2204963.1"/>
    <property type="molecule type" value="Genomic_DNA"/>
</dbReference>
<gene>
    <name evidence="3" type="ORF">GQ43DRAFT_428542</name>
</gene>
<reference evidence="3" key="1">
    <citation type="journal article" date="2020" name="Stud. Mycol.">
        <title>101 Dothideomycetes genomes: a test case for predicting lifestyles and emergence of pathogens.</title>
        <authorList>
            <person name="Haridas S."/>
            <person name="Albert R."/>
            <person name="Binder M."/>
            <person name="Bloem J."/>
            <person name="Labutti K."/>
            <person name="Salamov A."/>
            <person name="Andreopoulos B."/>
            <person name="Baker S."/>
            <person name="Barry K."/>
            <person name="Bills G."/>
            <person name="Bluhm B."/>
            <person name="Cannon C."/>
            <person name="Castanera R."/>
            <person name="Culley D."/>
            <person name="Daum C."/>
            <person name="Ezra D."/>
            <person name="Gonzalez J."/>
            <person name="Henrissat B."/>
            <person name="Kuo A."/>
            <person name="Liang C."/>
            <person name="Lipzen A."/>
            <person name="Lutzoni F."/>
            <person name="Magnuson J."/>
            <person name="Mondo S."/>
            <person name="Nolan M."/>
            <person name="Ohm R."/>
            <person name="Pangilinan J."/>
            <person name="Park H.-J."/>
            <person name="Ramirez L."/>
            <person name="Alfaro M."/>
            <person name="Sun H."/>
            <person name="Tritt A."/>
            <person name="Yoshinaga Y."/>
            <person name="Zwiers L.-H."/>
            <person name="Turgeon B."/>
            <person name="Goodwin S."/>
            <person name="Spatafora J."/>
            <person name="Crous P."/>
            <person name="Grigoriev I."/>
        </authorList>
    </citation>
    <scope>NUCLEOTIDE SEQUENCE</scope>
    <source>
        <strain evidence="3">ATCC 74209</strain>
    </source>
</reference>
<evidence type="ECO:0000256" key="2">
    <source>
        <dbReference type="SAM" id="Phobius"/>
    </source>
</evidence>
<feature type="compositionally biased region" description="Low complexity" evidence="1">
    <location>
        <begin position="93"/>
        <end position="108"/>
    </location>
</feature>
<keyword evidence="2" id="KW-0812">Transmembrane</keyword>
<feature type="region of interest" description="Disordered" evidence="1">
    <location>
        <begin position="149"/>
        <end position="187"/>
    </location>
</feature>
<feature type="region of interest" description="Disordered" evidence="1">
    <location>
        <begin position="235"/>
        <end position="267"/>
    </location>
</feature>
<evidence type="ECO:0000313" key="4">
    <source>
        <dbReference type="Proteomes" id="UP000799536"/>
    </source>
</evidence>
<comment type="caution">
    <text evidence="3">The sequence shown here is derived from an EMBL/GenBank/DDBJ whole genome shotgun (WGS) entry which is preliminary data.</text>
</comment>
<feature type="region of interest" description="Disordered" evidence="1">
    <location>
        <begin position="87"/>
        <end position="121"/>
    </location>
</feature>
<feature type="region of interest" description="Disordered" evidence="1">
    <location>
        <begin position="291"/>
        <end position="311"/>
    </location>
</feature>
<proteinExistence type="predicted"/>
<sequence>MVRITTKWPRWYSRLFSSSSTTPLSNSSDSSAFETRCPETKGCAWQHCYGDECQTRRCFDEEGKGYWQWLKWVLKCAGSERIRWVTESQSRVSSHPIPSTSLSSSSGPEIATDNSHSHPFHDRPSPGYPYGRWVFGQLIFGPSFPTPRNLARPTPSSSSPSSLPQNFSYPPPSIPCPPALTAYPRPNRTRDYEMQDNWQEMDRFDFIALMICLSLFIVLFAVVPVLFWWCGEEGEEKGEEEGEEGDELGGTERETEGDEDEDEEWECEGDISHLPLGICVFCGTKGRLIPTTPSATTTGTNTPDMDPDRQYGDAAVGALYSVGGGGD</sequence>
<keyword evidence="4" id="KW-1185">Reference proteome</keyword>